<dbReference type="InterPro" id="IPR050388">
    <property type="entry name" value="ABC_Ni/Peptide_Import"/>
</dbReference>
<keyword evidence="6" id="KW-0067">ATP-binding</keyword>
<dbReference type="CDD" id="cd03257">
    <property type="entry name" value="ABC_NikE_OppD_transporters"/>
    <property type="match status" value="1"/>
</dbReference>
<evidence type="ECO:0000313" key="9">
    <source>
        <dbReference type="EMBL" id="ABU57162.1"/>
    </source>
</evidence>
<dbReference type="RefSeq" id="WP_012119592.1">
    <property type="nucleotide sequence ID" value="NC_009767.1"/>
</dbReference>
<organism evidence="9 10">
    <name type="scientific">Roseiflexus castenholzii (strain DSM 13941 / HLO8)</name>
    <dbReference type="NCBI Taxonomy" id="383372"/>
    <lineage>
        <taxon>Bacteria</taxon>
        <taxon>Bacillati</taxon>
        <taxon>Chloroflexota</taxon>
        <taxon>Chloroflexia</taxon>
        <taxon>Chloroflexales</taxon>
        <taxon>Roseiflexineae</taxon>
        <taxon>Roseiflexaceae</taxon>
        <taxon>Roseiflexus</taxon>
    </lineage>
</organism>
<evidence type="ECO:0000256" key="7">
    <source>
        <dbReference type="ARBA" id="ARBA00023136"/>
    </source>
</evidence>
<accession>A7NI62</accession>
<protein>
    <submittedName>
        <fullName evidence="9">Oligopeptide/dipeptide ABC transporter, ATPase subunit</fullName>
    </submittedName>
</protein>
<dbReference type="Pfam" id="PF00005">
    <property type="entry name" value="ABC_tran"/>
    <property type="match status" value="1"/>
</dbReference>
<dbReference type="Pfam" id="PF08352">
    <property type="entry name" value="oligo_HPY"/>
    <property type="match status" value="1"/>
</dbReference>
<dbReference type="KEGG" id="rca:Rcas_1061"/>
<dbReference type="NCBIfam" id="TIGR01727">
    <property type="entry name" value="oligo_HPY"/>
    <property type="match status" value="1"/>
</dbReference>
<comment type="similarity">
    <text evidence="2">Belongs to the ABC transporter superfamily.</text>
</comment>
<sequence length="330" mass="36280">MAAHSDVLLEVRGLKTYFYTEAGVVRAVDGIDLKVRRGEALGIVGESGCGKSVTSLSIMRLIQDPPGRIVEGEIIFDGMNIRSLSDEEMRHIRGNRVSMIFQQPTTCLNPVFKVGDQIIEALEIHQGLRGEEARRRAVELLSLVGLPDPERRINQYPHELSGGQAQRVMIAMALACNPELLIADEPTTALDVTIQAQILDLMRELREKINTAIILITHDMGVVAEMVDTVAVMYAGQVVEYADVRSIFAEPKHPYTQGLLASIPVLGEIVDELATIPGTVPSLINPPTGCRFADRCAQRFARCDEPPPMFTLNGGRQVRCWLYAPDAQPA</sequence>
<keyword evidence="10" id="KW-1185">Reference proteome</keyword>
<keyword evidence="7" id="KW-0472">Membrane</keyword>
<dbReference type="PANTHER" id="PTHR43297">
    <property type="entry name" value="OLIGOPEPTIDE TRANSPORT ATP-BINDING PROTEIN APPD"/>
    <property type="match status" value="1"/>
</dbReference>
<dbReference type="GO" id="GO:0015833">
    <property type="term" value="P:peptide transport"/>
    <property type="evidence" value="ECO:0007669"/>
    <property type="project" value="InterPro"/>
</dbReference>
<evidence type="ECO:0000313" key="10">
    <source>
        <dbReference type="Proteomes" id="UP000000263"/>
    </source>
</evidence>
<dbReference type="PROSITE" id="PS00211">
    <property type="entry name" value="ABC_TRANSPORTER_1"/>
    <property type="match status" value="1"/>
</dbReference>
<dbReference type="eggNOG" id="COG0444">
    <property type="taxonomic scope" value="Bacteria"/>
</dbReference>
<dbReference type="PROSITE" id="PS50893">
    <property type="entry name" value="ABC_TRANSPORTER_2"/>
    <property type="match status" value="1"/>
</dbReference>
<dbReference type="GO" id="GO:0016887">
    <property type="term" value="F:ATP hydrolysis activity"/>
    <property type="evidence" value="ECO:0007669"/>
    <property type="project" value="InterPro"/>
</dbReference>
<evidence type="ECO:0000256" key="6">
    <source>
        <dbReference type="ARBA" id="ARBA00022840"/>
    </source>
</evidence>
<dbReference type="InterPro" id="IPR027417">
    <property type="entry name" value="P-loop_NTPase"/>
</dbReference>
<dbReference type="FunFam" id="3.40.50.300:FF:000016">
    <property type="entry name" value="Oligopeptide ABC transporter ATP-binding component"/>
    <property type="match status" value="1"/>
</dbReference>
<evidence type="ECO:0000256" key="3">
    <source>
        <dbReference type="ARBA" id="ARBA00022448"/>
    </source>
</evidence>
<dbReference type="InterPro" id="IPR003439">
    <property type="entry name" value="ABC_transporter-like_ATP-bd"/>
</dbReference>
<dbReference type="GO" id="GO:0005524">
    <property type="term" value="F:ATP binding"/>
    <property type="evidence" value="ECO:0007669"/>
    <property type="project" value="UniProtKB-KW"/>
</dbReference>
<dbReference type="GO" id="GO:0005886">
    <property type="term" value="C:plasma membrane"/>
    <property type="evidence" value="ECO:0007669"/>
    <property type="project" value="UniProtKB-SubCell"/>
</dbReference>
<evidence type="ECO:0000256" key="1">
    <source>
        <dbReference type="ARBA" id="ARBA00004202"/>
    </source>
</evidence>
<proteinExistence type="inferred from homology"/>
<dbReference type="InterPro" id="IPR013563">
    <property type="entry name" value="Oligopep_ABC_C"/>
</dbReference>
<dbReference type="OrthoDB" id="9802264at2"/>
<dbReference type="Proteomes" id="UP000000263">
    <property type="component" value="Chromosome"/>
</dbReference>
<feature type="domain" description="ABC transporter" evidence="8">
    <location>
        <begin position="11"/>
        <end position="260"/>
    </location>
</feature>
<dbReference type="STRING" id="383372.Rcas_1061"/>
<evidence type="ECO:0000256" key="5">
    <source>
        <dbReference type="ARBA" id="ARBA00022741"/>
    </source>
</evidence>
<gene>
    <name evidence="9" type="ordered locus">Rcas_1061</name>
</gene>
<name>A7NI62_ROSCS</name>
<evidence type="ECO:0000256" key="4">
    <source>
        <dbReference type="ARBA" id="ARBA00022475"/>
    </source>
</evidence>
<keyword evidence="3" id="KW-0813">Transport</keyword>
<keyword evidence="5" id="KW-0547">Nucleotide-binding</keyword>
<dbReference type="PANTHER" id="PTHR43297:SF2">
    <property type="entry name" value="DIPEPTIDE TRANSPORT ATP-BINDING PROTEIN DPPD"/>
    <property type="match status" value="1"/>
</dbReference>
<dbReference type="HOGENOM" id="CLU_000604_1_23_0"/>
<evidence type="ECO:0000259" key="8">
    <source>
        <dbReference type="PROSITE" id="PS50893"/>
    </source>
</evidence>
<dbReference type="InterPro" id="IPR003593">
    <property type="entry name" value="AAA+_ATPase"/>
</dbReference>
<dbReference type="SMART" id="SM00382">
    <property type="entry name" value="AAA"/>
    <property type="match status" value="1"/>
</dbReference>
<dbReference type="AlphaFoldDB" id="A7NI62"/>
<evidence type="ECO:0000256" key="2">
    <source>
        <dbReference type="ARBA" id="ARBA00005417"/>
    </source>
</evidence>
<reference evidence="9 10" key="1">
    <citation type="submission" date="2007-08" db="EMBL/GenBank/DDBJ databases">
        <title>Complete sequence of Roseiflexus castenholzii DSM 13941.</title>
        <authorList>
            <consortium name="US DOE Joint Genome Institute"/>
            <person name="Copeland A."/>
            <person name="Lucas S."/>
            <person name="Lapidus A."/>
            <person name="Barry K."/>
            <person name="Glavina del Rio T."/>
            <person name="Dalin E."/>
            <person name="Tice H."/>
            <person name="Pitluck S."/>
            <person name="Thompson L.S."/>
            <person name="Brettin T."/>
            <person name="Bruce D."/>
            <person name="Detter J.C."/>
            <person name="Han C."/>
            <person name="Tapia R."/>
            <person name="Schmutz J."/>
            <person name="Larimer F."/>
            <person name="Land M."/>
            <person name="Hauser L."/>
            <person name="Kyrpides N."/>
            <person name="Mikhailova N."/>
            <person name="Bryant D.A."/>
            <person name="Hanada S."/>
            <person name="Tsukatani Y."/>
            <person name="Richardson P."/>
        </authorList>
    </citation>
    <scope>NUCLEOTIDE SEQUENCE [LARGE SCALE GENOMIC DNA]</scope>
    <source>
        <strain evidence="10">DSM 13941 / HLO8</strain>
    </source>
</reference>
<dbReference type="SUPFAM" id="SSF52540">
    <property type="entry name" value="P-loop containing nucleoside triphosphate hydrolases"/>
    <property type="match status" value="1"/>
</dbReference>
<dbReference type="InterPro" id="IPR017871">
    <property type="entry name" value="ABC_transporter-like_CS"/>
</dbReference>
<comment type="subcellular location">
    <subcellularLocation>
        <location evidence="1">Cell membrane</location>
        <topology evidence="1">Peripheral membrane protein</topology>
    </subcellularLocation>
</comment>
<dbReference type="EMBL" id="CP000804">
    <property type="protein sequence ID" value="ABU57162.1"/>
    <property type="molecule type" value="Genomic_DNA"/>
</dbReference>
<dbReference type="Gene3D" id="3.40.50.300">
    <property type="entry name" value="P-loop containing nucleotide triphosphate hydrolases"/>
    <property type="match status" value="1"/>
</dbReference>
<keyword evidence="4" id="KW-1003">Cell membrane</keyword>